<protein>
    <recommendedName>
        <fullName evidence="5">Endoplasmic reticulum transmembrane protein</fullName>
    </recommendedName>
</protein>
<dbReference type="GO" id="GO:0006888">
    <property type="term" value="P:endoplasmic reticulum to Golgi vesicle-mediated transport"/>
    <property type="evidence" value="ECO:0007669"/>
    <property type="project" value="UniProtKB-UniRule"/>
</dbReference>
<dbReference type="Pfam" id="PF05529">
    <property type="entry name" value="Bap31"/>
    <property type="match status" value="1"/>
</dbReference>
<comment type="function">
    <text evidence="5">May play a role in anterograde transport of membrane proteins from the endoplasmic reticulum to the Golgi.</text>
</comment>
<keyword evidence="5" id="KW-0653">Protein transport</keyword>
<dbReference type="GO" id="GO:0070973">
    <property type="term" value="P:protein localization to endoplasmic reticulum exit site"/>
    <property type="evidence" value="ECO:0007669"/>
    <property type="project" value="UniProtKB-UniRule"/>
</dbReference>
<reference evidence="7 8" key="1">
    <citation type="journal article" date="2019" name="Front. Genet.">
        <title>Whole-Genome Sequencing of the Opportunistic Yeast Pathogen Candida inconspicua Uncovers Its Hybrid Origin.</title>
        <authorList>
            <person name="Mixao V."/>
            <person name="Hansen A.P."/>
            <person name="Saus E."/>
            <person name="Boekhout T."/>
            <person name="Lass-Florl C."/>
            <person name="Gabaldon T."/>
        </authorList>
    </citation>
    <scope>NUCLEOTIDE SEQUENCE [LARGE SCALE GENOMIC DNA]</scope>
    <source>
        <strain evidence="7 8">CBS 180</strain>
    </source>
</reference>
<comment type="similarity">
    <text evidence="5">Belongs to the BCAP29/BCAP31 family.</text>
</comment>
<name>A0A4V4NFB4_9ASCO</name>
<evidence type="ECO:0000259" key="6">
    <source>
        <dbReference type="Pfam" id="PF05529"/>
    </source>
</evidence>
<dbReference type="STRING" id="52247.A0A4V4NFB4"/>
<keyword evidence="5" id="KW-0931">ER-Golgi transport</keyword>
<dbReference type="InterPro" id="IPR008417">
    <property type="entry name" value="BAP29/BAP31"/>
</dbReference>
<dbReference type="AlphaFoldDB" id="A0A4V4NFB4"/>
<evidence type="ECO:0000313" key="7">
    <source>
        <dbReference type="EMBL" id="TID18170.1"/>
    </source>
</evidence>
<dbReference type="GO" id="GO:0006886">
    <property type="term" value="P:intracellular protein transport"/>
    <property type="evidence" value="ECO:0007669"/>
    <property type="project" value="UniProtKB-UniRule"/>
</dbReference>
<dbReference type="Proteomes" id="UP000307173">
    <property type="component" value="Unassembled WGS sequence"/>
</dbReference>
<comment type="subcellular location">
    <subcellularLocation>
        <location evidence="5">Endoplasmic reticulum membrane</location>
        <topology evidence="5">Multi-pass membrane protein</topology>
    </subcellularLocation>
    <subcellularLocation>
        <location evidence="1">Membrane</location>
        <topology evidence="1">Multi-pass membrane protein</topology>
    </subcellularLocation>
</comment>
<dbReference type="PANTHER" id="PTHR12701">
    <property type="entry name" value="BCR-ASSOCIATED PROTEIN, BAP"/>
    <property type="match status" value="1"/>
</dbReference>
<dbReference type="EMBL" id="SELW01000612">
    <property type="protein sequence ID" value="TID18170.1"/>
    <property type="molecule type" value="Genomic_DNA"/>
</dbReference>
<sequence length="201" mass="23460">MHTRITIYPLSPPLQATKMSIQMSLVFIITIIEMVMISLILLPLPPKFQTLLIDKYSLLIKNSNFQIIIIFIDTLVSIMFVDACKNGLSWGKQDELIEFNKNTWDEKAKKFYCQRNLYILGALLAFQICIWFLIMQLNSTIKNKDKLSKLIKEPNSKSEVEIELKKLEIDVKNLKNQYDSNWNEISKKDKVDISINEKKNL</sequence>
<dbReference type="GO" id="GO:0005789">
    <property type="term" value="C:endoplasmic reticulum membrane"/>
    <property type="evidence" value="ECO:0007669"/>
    <property type="project" value="UniProtKB-SubCell"/>
</dbReference>
<evidence type="ECO:0000256" key="3">
    <source>
        <dbReference type="ARBA" id="ARBA00022989"/>
    </source>
</evidence>
<evidence type="ECO:0000256" key="1">
    <source>
        <dbReference type="ARBA" id="ARBA00004141"/>
    </source>
</evidence>
<organism evidence="7 8">
    <name type="scientific">Pichia inconspicua</name>
    <dbReference type="NCBI Taxonomy" id="52247"/>
    <lineage>
        <taxon>Eukaryota</taxon>
        <taxon>Fungi</taxon>
        <taxon>Dikarya</taxon>
        <taxon>Ascomycota</taxon>
        <taxon>Saccharomycotina</taxon>
        <taxon>Pichiomycetes</taxon>
        <taxon>Pichiales</taxon>
        <taxon>Pichiaceae</taxon>
        <taxon>Pichia</taxon>
    </lineage>
</organism>
<feature type="transmembrane region" description="Helical" evidence="5">
    <location>
        <begin position="64"/>
        <end position="84"/>
    </location>
</feature>
<keyword evidence="8" id="KW-1185">Reference proteome</keyword>
<evidence type="ECO:0000256" key="2">
    <source>
        <dbReference type="ARBA" id="ARBA00022692"/>
    </source>
</evidence>
<accession>A0A4V4NFB4</accession>
<dbReference type="InterPro" id="IPR040463">
    <property type="entry name" value="BAP29/BAP31_N"/>
</dbReference>
<feature type="domain" description="BAP29/BAP31 transmembrane" evidence="6">
    <location>
        <begin position="19"/>
        <end position="149"/>
    </location>
</feature>
<dbReference type="OrthoDB" id="435607at2759"/>
<comment type="caution">
    <text evidence="7">The sequence shown here is derived from an EMBL/GenBank/DDBJ whole genome shotgun (WGS) entry which is preliminary data.</text>
</comment>
<keyword evidence="2 5" id="KW-0812">Transmembrane</keyword>
<keyword evidence="4 5" id="KW-0472">Membrane</keyword>
<evidence type="ECO:0000313" key="8">
    <source>
        <dbReference type="Proteomes" id="UP000307173"/>
    </source>
</evidence>
<evidence type="ECO:0000256" key="5">
    <source>
        <dbReference type="RuleBase" id="RU367026"/>
    </source>
</evidence>
<feature type="transmembrane region" description="Helical" evidence="5">
    <location>
        <begin position="117"/>
        <end position="137"/>
    </location>
</feature>
<feature type="transmembrane region" description="Helical" evidence="5">
    <location>
        <begin position="21"/>
        <end position="44"/>
    </location>
</feature>
<keyword evidence="5" id="KW-0813">Transport</keyword>
<keyword evidence="3 5" id="KW-1133">Transmembrane helix</keyword>
<dbReference type="PANTHER" id="PTHR12701:SF19">
    <property type="entry name" value="ENDOPLASMIC RETICULUM TRANSMEMBRANE PROTEIN 1-RELATED"/>
    <property type="match status" value="1"/>
</dbReference>
<proteinExistence type="inferred from homology"/>
<evidence type="ECO:0000256" key="4">
    <source>
        <dbReference type="ARBA" id="ARBA00023136"/>
    </source>
</evidence>
<keyword evidence="5" id="KW-0256">Endoplasmic reticulum</keyword>
<gene>
    <name evidence="7" type="ORF">CANINC_003911</name>
</gene>